<feature type="domain" description="Nudix hydrolase" evidence="8">
    <location>
        <begin position="43"/>
        <end position="172"/>
    </location>
</feature>
<organism evidence="9 10">
    <name type="scientific">Mucilaginibacter corticis</name>
    <dbReference type="NCBI Taxonomy" id="2597670"/>
    <lineage>
        <taxon>Bacteria</taxon>
        <taxon>Pseudomonadati</taxon>
        <taxon>Bacteroidota</taxon>
        <taxon>Sphingobacteriia</taxon>
        <taxon>Sphingobacteriales</taxon>
        <taxon>Sphingobacteriaceae</taxon>
        <taxon>Mucilaginibacter</taxon>
    </lineage>
</organism>
<dbReference type="Gene3D" id="3.90.79.10">
    <property type="entry name" value="Nucleoside Triphosphate Pyrophosphohydrolase"/>
    <property type="match status" value="1"/>
</dbReference>
<dbReference type="Pfam" id="PF00293">
    <property type="entry name" value="NUDIX"/>
    <property type="match status" value="1"/>
</dbReference>
<evidence type="ECO:0000256" key="4">
    <source>
        <dbReference type="ARBA" id="ARBA00016377"/>
    </source>
</evidence>
<dbReference type="RefSeq" id="WP_144246720.1">
    <property type="nucleotide sequence ID" value="NZ_VLPK01000001.1"/>
</dbReference>
<dbReference type="AlphaFoldDB" id="A0A556MTE7"/>
<gene>
    <name evidence="9" type="ORF">FO440_02895</name>
</gene>
<dbReference type="CDD" id="cd03424">
    <property type="entry name" value="NUDIX_ADPRase_Nudt5_UGPPase_Nudt14"/>
    <property type="match status" value="1"/>
</dbReference>
<dbReference type="PROSITE" id="PS00893">
    <property type="entry name" value="NUDIX_BOX"/>
    <property type="match status" value="1"/>
</dbReference>
<evidence type="ECO:0000256" key="5">
    <source>
        <dbReference type="ARBA" id="ARBA00022801"/>
    </source>
</evidence>
<dbReference type="GO" id="GO:0005829">
    <property type="term" value="C:cytosol"/>
    <property type="evidence" value="ECO:0007669"/>
    <property type="project" value="TreeGrafter"/>
</dbReference>
<dbReference type="InterPro" id="IPR000086">
    <property type="entry name" value="NUDIX_hydrolase_dom"/>
</dbReference>
<dbReference type="Proteomes" id="UP000318733">
    <property type="component" value="Unassembled WGS sequence"/>
</dbReference>
<comment type="cofactor">
    <cofactor evidence="2">
        <name>Mg(2+)</name>
        <dbReference type="ChEBI" id="CHEBI:18420"/>
    </cofactor>
</comment>
<dbReference type="PROSITE" id="PS51462">
    <property type="entry name" value="NUDIX"/>
    <property type="match status" value="1"/>
</dbReference>
<dbReference type="PANTHER" id="PTHR11839">
    <property type="entry name" value="UDP/ADP-SUGAR PYROPHOSPHATASE"/>
    <property type="match status" value="1"/>
</dbReference>
<dbReference type="GO" id="GO:0006753">
    <property type="term" value="P:nucleoside phosphate metabolic process"/>
    <property type="evidence" value="ECO:0007669"/>
    <property type="project" value="TreeGrafter"/>
</dbReference>
<evidence type="ECO:0000256" key="1">
    <source>
        <dbReference type="ARBA" id="ARBA00000847"/>
    </source>
</evidence>
<sequence length="183" mass="20635">MSDNLKWTTIGSEYIHKGPWATLRTDKCQMPDGRIVDAYYVLEYPNWVNAVALTTENKILMVRQYRHAANIVSLEIPGGVIDGDEAPIDAVRRELLEETGYQFDDIEPICTIYPNPSTANNQTFCYLAKGGIKVQGQSLDEHEEIIVEEYTIDEVKQLLADNKIPQSLHCTALFYALIKLGAL</sequence>
<evidence type="ECO:0000256" key="2">
    <source>
        <dbReference type="ARBA" id="ARBA00001946"/>
    </source>
</evidence>
<keyword evidence="10" id="KW-1185">Reference proteome</keyword>
<evidence type="ECO:0000259" key="8">
    <source>
        <dbReference type="PROSITE" id="PS51462"/>
    </source>
</evidence>
<evidence type="ECO:0000256" key="7">
    <source>
        <dbReference type="ARBA" id="ARBA00032272"/>
    </source>
</evidence>
<dbReference type="EMBL" id="VLPK01000001">
    <property type="protein sequence ID" value="TSJ43155.1"/>
    <property type="molecule type" value="Genomic_DNA"/>
</dbReference>
<evidence type="ECO:0000313" key="10">
    <source>
        <dbReference type="Proteomes" id="UP000318733"/>
    </source>
</evidence>
<proteinExistence type="inferred from homology"/>
<comment type="catalytic activity">
    <reaction evidence="1">
        <text>GDP-alpha-D-mannose + H2O = alpha-D-mannose 1-phosphate + GMP + 2 H(+)</text>
        <dbReference type="Rhea" id="RHEA:27978"/>
        <dbReference type="ChEBI" id="CHEBI:15377"/>
        <dbReference type="ChEBI" id="CHEBI:15378"/>
        <dbReference type="ChEBI" id="CHEBI:57527"/>
        <dbReference type="ChEBI" id="CHEBI:58115"/>
        <dbReference type="ChEBI" id="CHEBI:58409"/>
    </reaction>
</comment>
<dbReference type="PANTHER" id="PTHR11839:SF18">
    <property type="entry name" value="NUDIX HYDROLASE DOMAIN-CONTAINING PROTEIN"/>
    <property type="match status" value="1"/>
</dbReference>
<keyword evidence="5 9" id="KW-0378">Hydrolase</keyword>
<evidence type="ECO:0000256" key="6">
    <source>
        <dbReference type="ARBA" id="ARBA00032162"/>
    </source>
</evidence>
<dbReference type="GO" id="GO:0019693">
    <property type="term" value="P:ribose phosphate metabolic process"/>
    <property type="evidence" value="ECO:0007669"/>
    <property type="project" value="TreeGrafter"/>
</dbReference>
<evidence type="ECO:0000256" key="3">
    <source>
        <dbReference type="ARBA" id="ARBA00007275"/>
    </source>
</evidence>
<dbReference type="OrthoDB" id="9806150at2"/>
<reference evidence="9 10" key="1">
    <citation type="submission" date="2019-07" db="EMBL/GenBank/DDBJ databases">
        <authorList>
            <person name="Huq M.A."/>
        </authorList>
    </citation>
    <scope>NUCLEOTIDE SEQUENCE [LARGE SCALE GENOMIC DNA]</scope>
    <source>
        <strain evidence="9 10">MAH-19</strain>
    </source>
</reference>
<name>A0A556MTE7_9SPHI</name>
<protein>
    <recommendedName>
        <fullName evidence="4">GDP-mannose pyrophosphatase</fullName>
    </recommendedName>
    <alternativeName>
        <fullName evidence="6">GDP-mannose hydrolase</fullName>
    </alternativeName>
    <alternativeName>
        <fullName evidence="7">GDPMK</fullName>
    </alternativeName>
</protein>
<dbReference type="SUPFAM" id="SSF55811">
    <property type="entry name" value="Nudix"/>
    <property type="match status" value="1"/>
</dbReference>
<comment type="caution">
    <text evidence="9">The sequence shown here is derived from an EMBL/GenBank/DDBJ whole genome shotgun (WGS) entry which is preliminary data.</text>
</comment>
<dbReference type="GO" id="GO:0016787">
    <property type="term" value="F:hydrolase activity"/>
    <property type="evidence" value="ECO:0007669"/>
    <property type="project" value="UniProtKB-KW"/>
</dbReference>
<comment type="similarity">
    <text evidence="3">Belongs to the Nudix hydrolase family. NudK subfamily.</text>
</comment>
<dbReference type="InterPro" id="IPR015797">
    <property type="entry name" value="NUDIX_hydrolase-like_dom_sf"/>
</dbReference>
<accession>A0A556MTE7</accession>
<evidence type="ECO:0000313" key="9">
    <source>
        <dbReference type="EMBL" id="TSJ43155.1"/>
    </source>
</evidence>
<dbReference type="InterPro" id="IPR020084">
    <property type="entry name" value="NUDIX_hydrolase_CS"/>
</dbReference>